<dbReference type="Gramene" id="ERM95305">
    <property type="protein sequence ID" value="ERM95305"/>
    <property type="gene ID" value="AMTR_s00008p00122960"/>
</dbReference>
<dbReference type="AlphaFoldDB" id="W1NJG3"/>
<reference evidence="2" key="1">
    <citation type="journal article" date="2013" name="Science">
        <title>The Amborella genome and the evolution of flowering plants.</title>
        <authorList>
            <consortium name="Amborella Genome Project"/>
        </authorList>
    </citation>
    <scope>NUCLEOTIDE SEQUENCE [LARGE SCALE GENOMIC DNA]</scope>
</reference>
<evidence type="ECO:0008006" key="3">
    <source>
        <dbReference type="Google" id="ProtNLM"/>
    </source>
</evidence>
<evidence type="ECO:0000313" key="2">
    <source>
        <dbReference type="Proteomes" id="UP000017836"/>
    </source>
</evidence>
<dbReference type="EMBL" id="KI397486">
    <property type="protein sequence ID" value="ERM95305.1"/>
    <property type="molecule type" value="Genomic_DNA"/>
</dbReference>
<dbReference type="HOGENOM" id="CLU_1268437_0_0_1"/>
<name>W1NJG3_AMBTC</name>
<keyword evidence="2" id="KW-1185">Reference proteome</keyword>
<proteinExistence type="predicted"/>
<organism evidence="1 2">
    <name type="scientific">Amborella trichopoda</name>
    <dbReference type="NCBI Taxonomy" id="13333"/>
    <lineage>
        <taxon>Eukaryota</taxon>
        <taxon>Viridiplantae</taxon>
        <taxon>Streptophyta</taxon>
        <taxon>Embryophyta</taxon>
        <taxon>Tracheophyta</taxon>
        <taxon>Spermatophyta</taxon>
        <taxon>Magnoliopsida</taxon>
        <taxon>Amborellales</taxon>
        <taxon>Amborellaceae</taxon>
        <taxon>Amborella</taxon>
    </lineage>
</organism>
<dbReference type="eggNOG" id="KOG4660">
    <property type="taxonomic scope" value="Eukaryota"/>
</dbReference>
<dbReference type="Proteomes" id="UP000017836">
    <property type="component" value="Unassembled WGS sequence"/>
</dbReference>
<accession>W1NJG3</accession>
<sequence>MLNPYAPEFISRFHHYRPFPPIPHTCDFSLFTNTNYNSLPPSHVSFSPNFYHSSCSLVQNQPSSHYTGCFFNALPPLLPHPHPPHPLPPLMETPGARAAVMEIPNERVENKETFDKSQGERFICWRPKARYGEKSRNRHDKFRERSDNDLNPFKIKEIDGQHSTVMIKNIPNKCSWRRLLDFLDEHCIQENEKIKKVGSNAQEMFSEYDFLYLPMDFK</sequence>
<protein>
    <recommendedName>
        <fullName evidence="3">Mei2-like C-terminal RNA recognition motif domain-containing protein</fullName>
    </recommendedName>
</protein>
<evidence type="ECO:0000313" key="1">
    <source>
        <dbReference type="EMBL" id="ERM95305.1"/>
    </source>
</evidence>
<gene>
    <name evidence="1" type="ORF">AMTR_s00008p00122960</name>
</gene>